<dbReference type="Proteomes" id="UP001165960">
    <property type="component" value="Unassembled WGS sequence"/>
</dbReference>
<evidence type="ECO:0000313" key="2">
    <source>
        <dbReference type="Proteomes" id="UP001165960"/>
    </source>
</evidence>
<gene>
    <name evidence="1" type="ORF">DSO57_1020213</name>
</gene>
<sequence>MKFTVSHFTFLFVISSGVVASLLHHDPMLHTLVARSLDEGDVADSNLLAAKPGGLRNSDDSLEGEPEPANSNPNLTESSNTAIGSEENEKSNAVVDNNNLEDAKEPKAAIETNDIEDVEEPKAAIETNDIKDGEEPKEAIENEDVEESNETLENKDLEDIEKKNADIDNKDLEEHKDDIEKNLFENKAPVKEEDATNEDSDKQPTQQEYEVGLTNDEHRSDDSEATKTNEILGLDEEIGTPGIVVKADKPP</sequence>
<reference evidence="1" key="1">
    <citation type="submission" date="2022-04" db="EMBL/GenBank/DDBJ databases">
        <title>Genome of the entomopathogenic fungus Entomophthora muscae.</title>
        <authorList>
            <person name="Elya C."/>
            <person name="Lovett B.R."/>
            <person name="Lee E."/>
            <person name="Macias A.M."/>
            <person name="Hajek A.E."/>
            <person name="De Bivort B.L."/>
            <person name="Kasson M.T."/>
            <person name="De Fine Licht H.H."/>
            <person name="Stajich J.E."/>
        </authorList>
    </citation>
    <scope>NUCLEOTIDE SEQUENCE</scope>
    <source>
        <strain evidence="1">Berkeley</strain>
    </source>
</reference>
<organism evidence="1 2">
    <name type="scientific">Entomophthora muscae</name>
    <dbReference type="NCBI Taxonomy" id="34485"/>
    <lineage>
        <taxon>Eukaryota</taxon>
        <taxon>Fungi</taxon>
        <taxon>Fungi incertae sedis</taxon>
        <taxon>Zoopagomycota</taxon>
        <taxon>Entomophthoromycotina</taxon>
        <taxon>Entomophthoromycetes</taxon>
        <taxon>Entomophthorales</taxon>
        <taxon>Entomophthoraceae</taxon>
        <taxon>Entomophthora</taxon>
    </lineage>
</organism>
<keyword evidence="2" id="KW-1185">Reference proteome</keyword>
<accession>A0ACC2T3T5</accession>
<proteinExistence type="predicted"/>
<comment type="caution">
    <text evidence="1">The sequence shown here is derived from an EMBL/GenBank/DDBJ whole genome shotgun (WGS) entry which is preliminary data.</text>
</comment>
<protein>
    <submittedName>
        <fullName evidence="1">Uncharacterized protein</fullName>
    </submittedName>
</protein>
<evidence type="ECO:0000313" key="1">
    <source>
        <dbReference type="EMBL" id="KAJ9069265.1"/>
    </source>
</evidence>
<name>A0ACC2T3T5_9FUNG</name>
<dbReference type="EMBL" id="QTSX02003644">
    <property type="protein sequence ID" value="KAJ9069265.1"/>
    <property type="molecule type" value="Genomic_DNA"/>
</dbReference>